<accession>A0A3M7STF4</accession>
<protein>
    <submittedName>
        <fullName evidence="1">Uncharacterized protein</fullName>
    </submittedName>
</protein>
<comment type="caution">
    <text evidence="1">The sequence shown here is derived from an EMBL/GenBank/DDBJ whole genome shotgun (WGS) entry which is preliminary data.</text>
</comment>
<organism evidence="1 2">
    <name type="scientific">Brachionus plicatilis</name>
    <name type="common">Marine rotifer</name>
    <name type="synonym">Brachionus muelleri</name>
    <dbReference type="NCBI Taxonomy" id="10195"/>
    <lineage>
        <taxon>Eukaryota</taxon>
        <taxon>Metazoa</taxon>
        <taxon>Spiralia</taxon>
        <taxon>Gnathifera</taxon>
        <taxon>Rotifera</taxon>
        <taxon>Eurotatoria</taxon>
        <taxon>Monogononta</taxon>
        <taxon>Pseudotrocha</taxon>
        <taxon>Ploima</taxon>
        <taxon>Brachionidae</taxon>
        <taxon>Brachionus</taxon>
    </lineage>
</organism>
<name>A0A3M7STF4_BRAPC</name>
<evidence type="ECO:0000313" key="1">
    <source>
        <dbReference type="EMBL" id="RNA39094.1"/>
    </source>
</evidence>
<evidence type="ECO:0000313" key="2">
    <source>
        <dbReference type="Proteomes" id="UP000276133"/>
    </source>
</evidence>
<gene>
    <name evidence="1" type="ORF">BpHYR1_043478</name>
</gene>
<sequence length="97" mass="10931">MVNILISICKITKYFTPANLALELGTGLRLNDSIGEFVQANPSGLLKICHLLNGPVSHWFLTLKWHLSDNIRARDHQGPPKINYFELVFGLLQLNCD</sequence>
<reference evidence="1 2" key="1">
    <citation type="journal article" date="2018" name="Sci. Rep.">
        <title>Genomic signatures of local adaptation to the degree of environmental predictability in rotifers.</title>
        <authorList>
            <person name="Franch-Gras L."/>
            <person name="Hahn C."/>
            <person name="Garcia-Roger E.M."/>
            <person name="Carmona M.J."/>
            <person name="Serra M."/>
            <person name="Gomez A."/>
        </authorList>
    </citation>
    <scope>NUCLEOTIDE SEQUENCE [LARGE SCALE GENOMIC DNA]</scope>
    <source>
        <strain evidence="1">HYR1</strain>
    </source>
</reference>
<proteinExistence type="predicted"/>
<dbReference type="EMBL" id="REGN01000790">
    <property type="protein sequence ID" value="RNA39094.1"/>
    <property type="molecule type" value="Genomic_DNA"/>
</dbReference>
<keyword evidence="2" id="KW-1185">Reference proteome</keyword>
<dbReference type="Proteomes" id="UP000276133">
    <property type="component" value="Unassembled WGS sequence"/>
</dbReference>
<dbReference type="AlphaFoldDB" id="A0A3M7STF4"/>